<dbReference type="AlphaFoldDB" id="T1GUY7"/>
<keyword evidence="5" id="KW-1185">Reference proteome</keyword>
<evidence type="ECO:0000313" key="4">
    <source>
        <dbReference type="EnsemblMetazoa" id="MESCA007560-PA"/>
    </source>
</evidence>
<feature type="region of interest" description="Disordered" evidence="2">
    <location>
        <begin position="175"/>
        <end position="202"/>
    </location>
</feature>
<dbReference type="Gene3D" id="3.30.160.60">
    <property type="entry name" value="Classic Zinc Finger"/>
    <property type="match status" value="1"/>
</dbReference>
<reference evidence="5" key="1">
    <citation type="submission" date="2013-02" db="EMBL/GenBank/DDBJ databases">
        <authorList>
            <person name="Hughes D."/>
        </authorList>
    </citation>
    <scope>NUCLEOTIDE SEQUENCE</scope>
    <source>
        <strain>Durham</strain>
        <strain evidence="5">NC isolate 2 -- Noor lab</strain>
    </source>
</reference>
<accession>T1GUY7</accession>
<name>T1GUY7_MEGSC</name>
<sequence length="251" mass="27664">FFRKDHLAEHFTTHTKTLPFHCPVCNRGFQRQIAMRAHFQNEHVGQHDLVKTCPMCSYRAGTMKSLRVHFFNRHGIDLDNPGARSPPSLLLALSTNSKTPFLPSTVAAAAAAAAAASSSSAGATVTYSDSGESFRSVDNTTPPLNLLTPQVEILTTDTEKSLKAMSCNDELQISPVEPKESNIPTDYSPNSPYGDGNSSSNHINEKIPIDDKNSIKPLISLFQLKMRMLEMNLIIKWILVIVSLGTHQSFR</sequence>
<evidence type="ECO:0000313" key="5">
    <source>
        <dbReference type="Proteomes" id="UP000015102"/>
    </source>
</evidence>
<feature type="domain" description="C2H2-type" evidence="3">
    <location>
        <begin position="20"/>
        <end position="48"/>
    </location>
</feature>
<proteinExistence type="predicted"/>
<feature type="compositionally biased region" description="Polar residues" evidence="2">
    <location>
        <begin position="182"/>
        <end position="202"/>
    </location>
</feature>
<dbReference type="InterPro" id="IPR036236">
    <property type="entry name" value="Znf_C2H2_sf"/>
</dbReference>
<dbReference type="Proteomes" id="UP000015102">
    <property type="component" value="Unassembled WGS sequence"/>
</dbReference>
<evidence type="ECO:0000256" key="1">
    <source>
        <dbReference type="PROSITE-ProRule" id="PRU00042"/>
    </source>
</evidence>
<keyword evidence="1" id="KW-0479">Metal-binding</keyword>
<evidence type="ECO:0000259" key="3">
    <source>
        <dbReference type="PROSITE" id="PS50157"/>
    </source>
</evidence>
<dbReference type="InterPro" id="IPR013087">
    <property type="entry name" value="Znf_C2H2_type"/>
</dbReference>
<dbReference type="PROSITE" id="PS00028">
    <property type="entry name" value="ZINC_FINGER_C2H2_1"/>
    <property type="match status" value="1"/>
</dbReference>
<keyword evidence="1" id="KW-0862">Zinc</keyword>
<dbReference type="GO" id="GO:0008270">
    <property type="term" value="F:zinc ion binding"/>
    <property type="evidence" value="ECO:0007669"/>
    <property type="project" value="UniProtKB-KW"/>
</dbReference>
<dbReference type="EMBL" id="CAQQ02172739">
    <property type="status" value="NOT_ANNOTATED_CDS"/>
    <property type="molecule type" value="Genomic_DNA"/>
</dbReference>
<keyword evidence="1" id="KW-0863">Zinc-finger</keyword>
<dbReference type="EMBL" id="CAQQ02172740">
    <property type="status" value="NOT_ANNOTATED_CDS"/>
    <property type="molecule type" value="Genomic_DNA"/>
</dbReference>
<dbReference type="EnsemblMetazoa" id="MESCA007560-RA">
    <property type="protein sequence ID" value="MESCA007560-PA"/>
    <property type="gene ID" value="MESCA007560"/>
</dbReference>
<dbReference type="STRING" id="36166.T1GUY7"/>
<dbReference type="SMART" id="SM00355">
    <property type="entry name" value="ZnF_C2H2"/>
    <property type="match status" value="2"/>
</dbReference>
<protein>
    <recommendedName>
        <fullName evidence="3">C2H2-type domain-containing protein</fullName>
    </recommendedName>
</protein>
<dbReference type="PROSITE" id="PS50157">
    <property type="entry name" value="ZINC_FINGER_C2H2_2"/>
    <property type="match status" value="1"/>
</dbReference>
<dbReference type="HOGENOM" id="CLU_1109341_0_0_1"/>
<reference evidence="4" key="2">
    <citation type="submission" date="2015-06" db="UniProtKB">
        <authorList>
            <consortium name="EnsemblMetazoa"/>
        </authorList>
    </citation>
    <scope>IDENTIFICATION</scope>
</reference>
<dbReference type="SUPFAM" id="SSF57667">
    <property type="entry name" value="beta-beta-alpha zinc fingers"/>
    <property type="match status" value="1"/>
</dbReference>
<evidence type="ECO:0000256" key="2">
    <source>
        <dbReference type="SAM" id="MobiDB-lite"/>
    </source>
</evidence>
<organism evidence="4 5">
    <name type="scientific">Megaselia scalaris</name>
    <name type="common">Humpbacked fly</name>
    <name type="synonym">Phora scalaris</name>
    <dbReference type="NCBI Taxonomy" id="36166"/>
    <lineage>
        <taxon>Eukaryota</taxon>
        <taxon>Metazoa</taxon>
        <taxon>Ecdysozoa</taxon>
        <taxon>Arthropoda</taxon>
        <taxon>Hexapoda</taxon>
        <taxon>Insecta</taxon>
        <taxon>Pterygota</taxon>
        <taxon>Neoptera</taxon>
        <taxon>Endopterygota</taxon>
        <taxon>Diptera</taxon>
        <taxon>Brachycera</taxon>
        <taxon>Muscomorpha</taxon>
        <taxon>Platypezoidea</taxon>
        <taxon>Phoridae</taxon>
        <taxon>Megaseliini</taxon>
        <taxon>Megaselia</taxon>
    </lineage>
</organism>